<gene>
    <name evidence="6" type="ORF">SK069_05215</name>
</gene>
<evidence type="ECO:0000313" key="7">
    <source>
        <dbReference type="Proteomes" id="UP001277761"/>
    </source>
</evidence>
<keyword evidence="3 6" id="KW-0067">ATP-binding</keyword>
<keyword evidence="7" id="KW-1185">Reference proteome</keyword>
<accession>A0ABU4VGP5</accession>
<feature type="domain" description="ABC transporter" evidence="5">
    <location>
        <begin position="10"/>
        <end position="212"/>
    </location>
</feature>
<dbReference type="Pfam" id="PF00005">
    <property type="entry name" value="ABC_tran"/>
    <property type="match status" value="1"/>
</dbReference>
<dbReference type="PROSITE" id="PS50893">
    <property type="entry name" value="ABC_TRANSPORTER_2"/>
    <property type="match status" value="1"/>
</dbReference>
<evidence type="ECO:0000313" key="6">
    <source>
        <dbReference type="EMBL" id="MDX8150985.1"/>
    </source>
</evidence>
<evidence type="ECO:0000259" key="5">
    <source>
        <dbReference type="PROSITE" id="PS50893"/>
    </source>
</evidence>
<keyword evidence="4" id="KW-1278">Translocase</keyword>
<dbReference type="SMART" id="SM00382">
    <property type="entry name" value="AAA"/>
    <property type="match status" value="1"/>
</dbReference>
<dbReference type="InterPro" id="IPR003439">
    <property type="entry name" value="ABC_transporter-like_ATP-bd"/>
</dbReference>
<comment type="caution">
    <text evidence="6">The sequence shown here is derived from an EMBL/GenBank/DDBJ whole genome shotgun (WGS) entry which is preliminary data.</text>
</comment>
<keyword evidence="1" id="KW-0813">Transport</keyword>
<evidence type="ECO:0000256" key="4">
    <source>
        <dbReference type="ARBA" id="ARBA00022967"/>
    </source>
</evidence>
<dbReference type="PANTHER" id="PTHR43423:SF1">
    <property type="entry name" value="ABC TRANSPORTER I FAMILY MEMBER 17"/>
    <property type="match status" value="1"/>
</dbReference>
<evidence type="ECO:0000256" key="2">
    <source>
        <dbReference type="ARBA" id="ARBA00022741"/>
    </source>
</evidence>
<evidence type="ECO:0000256" key="1">
    <source>
        <dbReference type="ARBA" id="ARBA00022448"/>
    </source>
</evidence>
<evidence type="ECO:0000256" key="3">
    <source>
        <dbReference type="ARBA" id="ARBA00022840"/>
    </source>
</evidence>
<reference evidence="6 7" key="1">
    <citation type="submission" date="2023-11" db="EMBL/GenBank/DDBJ databases">
        <authorList>
            <person name="Xu M."/>
            <person name="Jiang T."/>
        </authorList>
    </citation>
    <scope>NUCLEOTIDE SEQUENCE [LARGE SCALE GENOMIC DNA]</scope>
    <source>
        <strain evidence="6 7">SD</strain>
    </source>
</reference>
<sequence>MSDARATTGLVAHGLHLARAGRPVLRDAGIVLPPGRVTALVAPSGAGKSTLLRCLVRLVEPDAGEIRLDGRPVTELEATALRRRVGLVAQHPAMLPGTVADNVRHGLPDLADEAVGEALRAAGLTEGFAGRPAAALSGGEQARVGLARALSRRPEILLLDEPTAALDEAAAGRIGTTLRTLAADGIGICLSTHDLALADAVADTRATLPGPA</sequence>
<name>A0ABU4VGP5_9ACTN</name>
<keyword evidence="2" id="KW-0547">Nucleotide-binding</keyword>
<dbReference type="GO" id="GO:0005524">
    <property type="term" value="F:ATP binding"/>
    <property type="evidence" value="ECO:0007669"/>
    <property type="project" value="UniProtKB-KW"/>
</dbReference>
<dbReference type="InterPro" id="IPR017871">
    <property type="entry name" value="ABC_transporter-like_CS"/>
</dbReference>
<dbReference type="PANTHER" id="PTHR43423">
    <property type="entry name" value="ABC TRANSPORTER I FAMILY MEMBER 17"/>
    <property type="match status" value="1"/>
</dbReference>
<proteinExistence type="predicted"/>
<dbReference type="InterPro" id="IPR003593">
    <property type="entry name" value="AAA+_ATPase"/>
</dbReference>
<dbReference type="Gene3D" id="3.40.50.300">
    <property type="entry name" value="P-loop containing nucleotide triphosphate hydrolases"/>
    <property type="match status" value="1"/>
</dbReference>
<dbReference type="Proteomes" id="UP001277761">
    <property type="component" value="Unassembled WGS sequence"/>
</dbReference>
<dbReference type="EMBL" id="JAXAVX010000002">
    <property type="protein sequence ID" value="MDX8150985.1"/>
    <property type="molecule type" value="Genomic_DNA"/>
</dbReference>
<dbReference type="SUPFAM" id="SSF52540">
    <property type="entry name" value="P-loop containing nucleoside triphosphate hydrolases"/>
    <property type="match status" value="1"/>
</dbReference>
<organism evidence="6 7">
    <name type="scientific">Patulibacter brassicae</name>
    <dbReference type="NCBI Taxonomy" id="1705717"/>
    <lineage>
        <taxon>Bacteria</taxon>
        <taxon>Bacillati</taxon>
        <taxon>Actinomycetota</taxon>
        <taxon>Thermoleophilia</taxon>
        <taxon>Solirubrobacterales</taxon>
        <taxon>Patulibacteraceae</taxon>
        <taxon>Patulibacter</taxon>
    </lineage>
</organism>
<protein>
    <submittedName>
        <fullName evidence="6">ATP-binding cassette domain-containing protein</fullName>
    </submittedName>
</protein>
<dbReference type="RefSeq" id="WP_319953138.1">
    <property type="nucleotide sequence ID" value="NZ_JAXAVX010000002.1"/>
</dbReference>
<dbReference type="PROSITE" id="PS00211">
    <property type="entry name" value="ABC_TRANSPORTER_1"/>
    <property type="match status" value="1"/>
</dbReference>
<dbReference type="InterPro" id="IPR027417">
    <property type="entry name" value="P-loop_NTPase"/>
</dbReference>